<sequence>MAHKVTFGREDLKPGDSQLSAACRRCQQSLPYLWPRGCCTYKQLKEYDEGGK</sequence>
<dbReference type="EMBL" id="LAZR01006371">
    <property type="protein sequence ID" value="KKM92587.1"/>
    <property type="molecule type" value="Genomic_DNA"/>
</dbReference>
<reference evidence="1" key="1">
    <citation type="journal article" date="2015" name="Nature">
        <title>Complex archaea that bridge the gap between prokaryotes and eukaryotes.</title>
        <authorList>
            <person name="Spang A."/>
            <person name="Saw J.H."/>
            <person name="Jorgensen S.L."/>
            <person name="Zaremba-Niedzwiedzka K."/>
            <person name="Martijn J."/>
            <person name="Lind A.E."/>
            <person name="van Eijk R."/>
            <person name="Schleper C."/>
            <person name="Guy L."/>
            <person name="Ettema T.J."/>
        </authorList>
    </citation>
    <scope>NUCLEOTIDE SEQUENCE</scope>
</reference>
<proteinExistence type="predicted"/>
<protein>
    <submittedName>
        <fullName evidence="1">Uncharacterized protein</fullName>
    </submittedName>
</protein>
<dbReference type="AlphaFoldDB" id="A0A0F9PGY7"/>
<name>A0A0F9PGY7_9ZZZZ</name>
<organism evidence="1">
    <name type="scientific">marine sediment metagenome</name>
    <dbReference type="NCBI Taxonomy" id="412755"/>
    <lineage>
        <taxon>unclassified sequences</taxon>
        <taxon>metagenomes</taxon>
        <taxon>ecological metagenomes</taxon>
    </lineage>
</organism>
<evidence type="ECO:0000313" key="1">
    <source>
        <dbReference type="EMBL" id="KKM92587.1"/>
    </source>
</evidence>
<comment type="caution">
    <text evidence="1">The sequence shown here is derived from an EMBL/GenBank/DDBJ whole genome shotgun (WGS) entry which is preliminary data.</text>
</comment>
<gene>
    <name evidence="1" type="ORF">LCGC14_1216870</name>
</gene>
<accession>A0A0F9PGY7</accession>